<dbReference type="GO" id="GO:0070475">
    <property type="term" value="P:rRNA base methylation"/>
    <property type="evidence" value="ECO:0007669"/>
    <property type="project" value="TreeGrafter"/>
</dbReference>
<dbReference type="Pfam" id="PF05971">
    <property type="entry name" value="Methyltransf_10"/>
    <property type="match status" value="1"/>
</dbReference>
<dbReference type="EMBL" id="CACRZD030000007">
    <property type="protein sequence ID" value="CAA6663213.1"/>
    <property type="molecule type" value="Genomic_DNA"/>
</dbReference>
<keyword evidence="2" id="KW-0808">Transferase</keyword>
<dbReference type="EMBL" id="LR743594">
    <property type="protein sequence ID" value="CAA2623678.1"/>
    <property type="molecule type" value="Genomic_DNA"/>
</dbReference>
<accession>A0A7I8J056</accession>
<evidence type="ECO:0000256" key="3">
    <source>
        <dbReference type="SAM" id="MobiDB-lite"/>
    </source>
</evidence>
<dbReference type="InterPro" id="IPR010286">
    <property type="entry name" value="METTL16/RlmF"/>
</dbReference>
<name>A0A7I8J056_SPIIN</name>
<dbReference type="GO" id="GO:0008168">
    <property type="term" value="F:methyltransferase activity"/>
    <property type="evidence" value="ECO:0007669"/>
    <property type="project" value="UniProtKB-KW"/>
</dbReference>
<feature type="region of interest" description="Disordered" evidence="3">
    <location>
        <begin position="1"/>
        <end position="23"/>
    </location>
</feature>
<dbReference type="Gene3D" id="3.40.50.150">
    <property type="entry name" value="Vaccinia Virus protein VP39"/>
    <property type="match status" value="1"/>
</dbReference>
<evidence type="ECO:0000256" key="1">
    <source>
        <dbReference type="ARBA" id="ARBA00022603"/>
    </source>
</evidence>
<dbReference type="PANTHER" id="PTHR13393:SF0">
    <property type="entry name" value="RNA N6-ADENOSINE-METHYLTRANSFERASE METTL16"/>
    <property type="match status" value="1"/>
</dbReference>
<dbReference type="Proteomes" id="UP001189122">
    <property type="component" value="Unassembled WGS sequence"/>
</dbReference>
<reference evidence="4 5" key="1">
    <citation type="submission" date="2019-12" db="EMBL/GenBank/DDBJ databases">
        <authorList>
            <person name="Scholz U."/>
            <person name="Mascher M."/>
            <person name="Fiebig A."/>
        </authorList>
    </citation>
    <scope>NUCLEOTIDE SEQUENCE</scope>
</reference>
<dbReference type="SUPFAM" id="SSF53335">
    <property type="entry name" value="S-adenosyl-L-methionine-dependent methyltransferases"/>
    <property type="match status" value="1"/>
</dbReference>
<gene>
    <name evidence="4" type="ORF">SI7747_07009598</name>
</gene>
<evidence type="ECO:0000313" key="5">
    <source>
        <dbReference type="Proteomes" id="UP001189122"/>
    </source>
</evidence>
<feature type="compositionally biased region" description="Basic residues" evidence="3">
    <location>
        <begin position="1"/>
        <end position="16"/>
    </location>
</feature>
<evidence type="ECO:0000256" key="2">
    <source>
        <dbReference type="ARBA" id="ARBA00022679"/>
    </source>
</evidence>
<dbReference type="FunFam" id="3.40.50.150:FF:000261">
    <property type="entry name" value="U6 small nuclear RNA (adenine-(43)-N(6))-methyltransferase"/>
    <property type="match status" value="1"/>
</dbReference>
<dbReference type="AlphaFoldDB" id="A0A7I8J056"/>
<dbReference type="InterPro" id="IPR029063">
    <property type="entry name" value="SAM-dependent_MTases_sf"/>
</dbReference>
<keyword evidence="5" id="KW-1185">Reference proteome</keyword>
<dbReference type="PANTHER" id="PTHR13393">
    <property type="entry name" value="SAM-DEPENDENT METHYLTRANSFERASE"/>
    <property type="match status" value="1"/>
</dbReference>
<evidence type="ECO:0000313" key="4">
    <source>
        <dbReference type="EMBL" id="CAA2623678.1"/>
    </source>
</evidence>
<sequence>MLSKKRRRVERPRSHPGNRYSEKPPDFELLASLYPSFQPFVFVSRSGRSTIDWTDFDATRELTRVLLQHDHGVQWWIPDGQLCPTVPNRSNYIHWIEDLLSSVRGFDIGTGANCIYPLLGASLLGWSFVAADVTDVALEWARKNVQDNPHLSHLIEIRNANGGSCSNELRTGPEDCYCGPPILVGVVREGEEFDFCMCNPPFFGSIEEAGLNPKTSCGGTPEEMVCPGGERAFITRIIEDSLALKHRFRKAWFTSMIGRKVNLKFLVSKLREVGVSIVKTTEFVQGRTARWGLAWSFMPPNIKSVSLPSSEKSSYSFMLQGLKGQNRAFQTLKTVESFFLACGSCRSDTSSFSVNVIMSNEQIVDLVQKNLCDSDLPTTNSRTLLVKGSLLDKESPFAGVFPWIFQLLEKTLRREIVPKLHGQ</sequence>
<organism evidence="4">
    <name type="scientific">Spirodela intermedia</name>
    <name type="common">Intermediate duckweed</name>
    <dbReference type="NCBI Taxonomy" id="51605"/>
    <lineage>
        <taxon>Eukaryota</taxon>
        <taxon>Viridiplantae</taxon>
        <taxon>Streptophyta</taxon>
        <taxon>Embryophyta</taxon>
        <taxon>Tracheophyta</taxon>
        <taxon>Spermatophyta</taxon>
        <taxon>Magnoliopsida</taxon>
        <taxon>Liliopsida</taxon>
        <taxon>Araceae</taxon>
        <taxon>Lemnoideae</taxon>
        <taxon>Spirodela</taxon>
    </lineage>
</organism>
<protein>
    <submittedName>
        <fullName evidence="4">Uncharacterized protein</fullName>
    </submittedName>
</protein>
<proteinExistence type="predicted"/>
<dbReference type="GO" id="GO:0005634">
    <property type="term" value="C:nucleus"/>
    <property type="evidence" value="ECO:0007669"/>
    <property type="project" value="TreeGrafter"/>
</dbReference>
<keyword evidence="1" id="KW-0489">Methyltransferase</keyword>